<evidence type="ECO:0000313" key="11">
    <source>
        <dbReference type="EMBL" id="KAG5282963.1"/>
    </source>
</evidence>
<comment type="caution">
    <text evidence="11">The sequence shown here is derived from an EMBL/GenBank/DDBJ whole genome shotgun (WGS) entry which is preliminary data.</text>
</comment>
<dbReference type="GO" id="GO:0005737">
    <property type="term" value="C:cytoplasm"/>
    <property type="evidence" value="ECO:0007669"/>
    <property type="project" value="UniProtKB-SubCell"/>
</dbReference>
<keyword evidence="3" id="KW-0963">Cytoplasm</keyword>
<evidence type="ECO:0000259" key="8">
    <source>
        <dbReference type="PROSITE" id="PS50089"/>
    </source>
</evidence>
<evidence type="ECO:0000256" key="2">
    <source>
        <dbReference type="ARBA" id="ARBA00008518"/>
    </source>
</evidence>
<dbReference type="Gene3D" id="3.30.160.60">
    <property type="entry name" value="Classic Zinc Finger"/>
    <property type="match status" value="1"/>
</dbReference>
<keyword evidence="6" id="KW-0862">Zinc</keyword>
<feature type="domain" description="B box-type" evidence="9">
    <location>
        <begin position="87"/>
        <end position="124"/>
    </location>
</feature>
<dbReference type="InterPro" id="IPR006574">
    <property type="entry name" value="PRY"/>
</dbReference>
<evidence type="ECO:0000256" key="4">
    <source>
        <dbReference type="ARBA" id="ARBA00022723"/>
    </source>
</evidence>
<reference evidence="11" key="1">
    <citation type="submission" date="2020-10" db="EMBL/GenBank/DDBJ databases">
        <title>Chromosome-scale genome assembly of the Allis shad, Alosa alosa.</title>
        <authorList>
            <person name="Margot Z."/>
            <person name="Christophe K."/>
            <person name="Cabau C."/>
            <person name="Louis A."/>
            <person name="Berthelot C."/>
            <person name="Parey E."/>
            <person name="Roest Crollius H."/>
            <person name="Montfort J."/>
            <person name="Robinson-Rechavi M."/>
            <person name="Bucao C."/>
            <person name="Bouchez O."/>
            <person name="Gislard M."/>
            <person name="Lluch J."/>
            <person name="Milhes M."/>
            <person name="Lampietro C."/>
            <person name="Lopez Roques C."/>
            <person name="Donnadieu C."/>
            <person name="Braasch I."/>
            <person name="Desvignes T."/>
            <person name="Postlethwait J."/>
            <person name="Bobe J."/>
            <person name="Guiguen Y."/>
        </authorList>
    </citation>
    <scope>NUCLEOTIDE SEQUENCE</scope>
    <source>
        <strain evidence="11">M-15738</strain>
        <tissue evidence="11">Blood</tissue>
    </source>
</reference>
<dbReference type="InterPro" id="IPR018957">
    <property type="entry name" value="Znf_C3HC4_RING-type"/>
</dbReference>
<name>A0AAV6H6L4_9TELE</name>
<evidence type="ECO:0000256" key="3">
    <source>
        <dbReference type="ARBA" id="ARBA00022490"/>
    </source>
</evidence>
<dbReference type="InterPro" id="IPR003879">
    <property type="entry name" value="Butyrophylin_SPRY"/>
</dbReference>
<dbReference type="PROSITE" id="PS50119">
    <property type="entry name" value="ZF_BBOX"/>
    <property type="match status" value="1"/>
</dbReference>
<evidence type="ECO:0000313" key="12">
    <source>
        <dbReference type="Proteomes" id="UP000823561"/>
    </source>
</evidence>
<comment type="similarity">
    <text evidence="2">Belongs to the TRIM/RBCC family.</text>
</comment>
<dbReference type="Pfam" id="PF13765">
    <property type="entry name" value="PRY"/>
    <property type="match status" value="1"/>
</dbReference>
<dbReference type="Gene3D" id="3.30.40.10">
    <property type="entry name" value="Zinc/RING finger domain, C3HC4 (zinc finger)"/>
    <property type="match status" value="1"/>
</dbReference>
<dbReference type="InterPro" id="IPR017907">
    <property type="entry name" value="Znf_RING_CS"/>
</dbReference>
<dbReference type="SMART" id="SM00589">
    <property type="entry name" value="PRY"/>
    <property type="match status" value="1"/>
</dbReference>
<dbReference type="Pfam" id="PF00097">
    <property type="entry name" value="zf-C3HC4"/>
    <property type="match status" value="1"/>
</dbReference>
<dbReference type="PROSITE" id="PS00518">
    <property type="entry name" value="ZF_RING_1"/>
    <property type="match status" value="1"/>
</dbReference>
<accession>A0AAV6H6L4</accession>
<comment type="subcellular location">
    <subcellularLocation>
        <location evidence="1">Cytoplasm</location>
    </subcellularLocation>
</comment>
<evidence type="ECO:0000256" key="1">
    <source>
        <dbReference type="ARBA" id="ARBA00004496"/>
    </source>
</evidence>
<dbReference type="PROSITE" id="PS50089">
    <property type="entry name" value="ZF_RING_2"/>
    <property type="match status" value="1"/>
</dbReference>
<dbReference type="InterPro" id="IPR050143">
    <property type="entry name" value="TRIM/RBCC"/>
</dbReference>
<evidence type="ECO:0000256" key="5">
    <source>
        <dbReference type="ARBA" id="ARBA00022771"/>
    </source>
</evidence>
<evidence type="ECO:0000259" key="9">
    <source>
        <dbReference type="PROSITE" id="PS50119"/>
    </source>
</evidence>
<dbReference type="InterPro" id="IPR000315">
    <property type="entry name" value="Znf_B-box"/>
</dbReference>
<dbReference type="SUPFAM" id="SSF57850">
    <property type="entry name" value="RING/U-box"/>
    <property type="match status" value="1"/>
</dbReference>
<proteinExistence type="inferred from homology"/>
<keyword evidence="5 7" id="KW-0863">Zinc-finger</keyword>
<dbReference type="SMART" id="SM00184">
    <property type="entry name" value="RING"/>
    <property type="match status" value="1"/>
</dbReference>
<dbReference type="InterPro" id="IPR013083">
    <property type="entry name" value="Znf_RING/FYVE/PHD"/>
</dbReference>
<dbReference type="SUPFAM" id="SSF49899">
    <property type="entry name" value="Concanavalin A-like lectins/glucanases"/>
    <property type="match status" value="1"/>
</dbReference>
<dbReference type="Proteomes" id="UP000823561">
    <property type="component" value="Chromosome 3"/>
</dbReference>
<dbReference type="PRINTS" id="PR01407">
    <property type="entry name" value="BUTYPHLNCDUF"/>
</dbReference>
<dbReference type="InterPro" id="IPR043136">
    <property type="entry name" value="B30.2/SPRY_sf"/>
</dbReference>
<gene>
    <name evidence="11" type="ORF">AALO_G00036700</name>
</gene>
<dbReference type="SUPFAM" id="SSF57845">
    <property type="entry name" value="B-box zinc-binding domain"/>
    <property type="match status" value="1"/>
</dbReference>
<feature type="domain" description="B30.2/SPRY" evidence="10">
    <location>
        <begin position="273"/>
        <end position="448"/>
    </location>
</feature>
<keyword evidence="12" id="KW-1185">Reference proteome</keyword>
<sequence length="448" mass="52603">MGTKYEKDFCCIMCNDIFKDPVLLTCAHAVCEPCLKHFWVDNGAHECPVCRRRSSKGQLLPNLVLKYLCETFWQERSQKPRAGCEELCKEHSEQLNFYCMEHDFPVCLVCRFARKHTCHTIKPRNEEEFEPFDLKEELKLSLGRLKTRLEDLEEAQLAGDETTHCITARAIHIEQLITEEFEQFHRFLRDEEKVRLAIVRQEKEEKLQMLREVSGRIRRKMTCLKDAIKAIQRKLEADGVTNLTDYRKTVEITDCKLQEPEKVSEALLNETKHLEKLKYQVIKQLRETVEKPALTLDPNTAHPDLVLSEDLTTVRFVENNPQRYDLYHSVLGSVGFDMGTHCWDVEVGDYPRWILGVMAESAKRKGDFTPMSGRWFMWRNDDECTPWLLRRPPPLSLRWSRSRRESECSWTGTEENCHSLMRILLDTYTLSKTLSRRKCTHTLTQSLL</sequence>
<evidence type="ECO:0000256" key="6">
    <source>
        <dbReference type="ARBA" id="ARBA00022833"/>
    </source>
</evidence>
<dbReference type="GO" id="GO:0008270">
    <property type="term" value="F:zinc ion binding"/>
    <property type="evidence" value="ECO:0007669"/>
    <property type="project" value="UniProtKB-KW"/>
</dbReference>
<keyword evidence="4" id="KW-0479">Metal-binding</keyword>
<dbReference type="AlphaFoldDB" id="A0AAV6H6L4"/>
<dbReference type="PROSITE" id="PS50188">
    <property type="entry name" value="B302_SPRY"/>
    <property type="match status" value="1"/>
</dbReference>
<dbReference type="InterPro" id="IPR001870">
    <property type="entry name" value="B30.2/SPRY"/>
</dbReference>
<evidence type="ECO:0000259" key="10">
    <source>
        <dbReference type="PROSITE" id="PS50188"/>
    </source>
</evidence>
<organism evidence="11 12">
    <name type="scientific">Alosa alosa</name>
    <name type="common">allis shad</name>
    <dbReference type="NCBI Taxonomy" id="278164"/>
    <lineage>
        <taxon>Eukaryota</taxon>
        <taxon>Metazoa</taxon>
        <taxon>Chordata</taxon>
        <taxon>Craniata</taxon>
        <taxon>Vertebrata</taxon>
        <taxon>Euteleostomi</taxon>
        <taxon>Actinopterygii</taxon>
        <taxon>Neopterygii</taxon>
        <taxon>Teleostei</taxon>
        <taxon>Clupei</taxon>
        <taxon>Clupeiformes</taxon>
        <taxon>Clupeoidei</taxon>
        <taxon>Clupeidae</taxon>
        <taxon>Alosa</taxon>
    </lineage>
</organism>
<dbReference type="InterPro" id="IPR013320">
    <property type="entry name" value="ConA-like_dom_sf"/>
</dbReference>
<dbReference type="PANTHER" id="PTHR24103">
    <property type="entry name" value="E3 UBIQUITIN-PROTEIN LIGASE TRIM"/>
    <property type="match status" value="1"/>
</dbReference>
<dbReference type="EMBL" id="JADWDJ010000003">
    <property type="protein sequence ID" value="KAG5282963.1"/>
    <property type="molecule type" value="Genomic_DNA"/>
</dbReference>
<evidence type="ECO:0000256" key="7">
    <source>
        <dbReference type="PROSITE-ProRule" id="PRU00024"/>
    </source>
</evidence>
<dbReference type="InterPro" id="IPR001841">
    <property type="entry name" value="Znf_RING"/>
</dbReference>
<feature type="domain" description="RING-type" evidence="8">
    <location>
        <begin position="11"/>
        <end position="51"/>
    </location>
</feature>
<dbReference type="Gene3D" id="2.60.120.920">
    <property type="match status" value="1"/>
</dbReference>
<protein>
    <submittedName>
        <fullName evidence="11">Uncharacterized protein</fullName>
    </submittedName>
</protein>